<dbReference type="STRING" id="679901.Mzhil_1585"/>
<keyword evidence="1" id="KW-1133">Transmembrane helix</keyword>
<name>F7XPJ8_METZD</name>
<dbReference type="InterPro" id="IPR055946">
    <property type="entry name" value="DUF7524"/>
</dbReference>
<dbReference type="Pfam" id="PF24368">
    <property type="entry name" value="DUF7524"/>
    <property type="match status" value="1"/>
</dbReference>
<proteinExistence type="predicted"/>
<dbReference type="RefSeq" id="WP_013898859.1">
    <property type="nucleotide sequence ID" value="NC_015676.1"/>
</dbReference>
<reference evidence="2" key="1">
    <citation type="submission" date="2010-07" db="EMBL/GenBank/DDBJ databases">
        <title>The complete genome of Methanosalsum zhilinae DSM 4017.</title>
        <authorList>
            <consortium name="US DOE Joint Genome Institute (JGI-PGF)"/>
            <person name="Lucas S."/>
            <person name="Copeland A."/>
            <person name="Lapidus A."/>
            <person name="Glavina del Rio T."/>
            <person name="Dalin E."/>
            <person name="Tice H."/>
            <person name="Bruce D."/>
            <person name="Goodwin L."/>
            <person name="Pitluck S."/>
            <person name="Kyrpides N."/>
            <person name="Mavromatis K."/>
            <person name="Ovchinnikova G."/>
            <person name="Daligault H."/>
            <person name="Detter J.C."/>
            <person name="Han C."/>
            <person name="Tapia R."/>
            <person name="Larimer F."/>
            <person name="Land M."/>
            <person name="Hauser L."/>
            <person name="Markowitz V."/>
            <person name="Cheng J.-F."/>
            <person name="Hugenholtz P."/>
            <person name="Woyke T."/>
            <person name="Wu D."/>
            <person name="Spring S."/>
            <person name="Schueler E."/>
            <person name="Brambilla E."/>
            <person name="Klenk H.-P."/>
            <person name="Eisen J.A."/>
        </authorList>
    </citation>
    <scope>NUCLEOTIDE SEQUENCE</scope>
    <source>
        <strain evidence="2">DSM 4017</strain>
    </source>
</reference>
<organism evidence="2 3">
    <name type="scientific">Methanosalsum zhilinae (strain DSM 4017 / NBRC 107636 / OCM 62 / WeN5)</name>
    <name type="common">Methanohalophilus zhilinae</name>
    <dbReference type="NCBI Taxonomy" id="679901"/>
    <lineage>
        <taxon>Archaea</taxon>
        <taxon>Methanobacteriati</taxon>
        <taxon>Methanobacteriota</taxon>
        <taxon>Stenosarchaea group</taxon>
        <taxon>Methanomicrobia</taxon>
        <taxon>Methanosarcinales</taxon>
        <taxon>Methanosarcinaceae</taxon>
        <taxon>Methanosalsum</taxon>
    </lineage>
</organism>
<dbReference type="Proteomes" id="UP000006622">
    <property type="component" value="Chromosome"/>
</dbReference>
<evidence type="ECO:0000313" key="3">
    <source>
        <dbReference type="Proteomes" id="UP000006622"/>
    </source>
</evidence>
<feature type="transmembrane region" description="Helical" evidence="1">
    <location>
        <begin position="160"/>
        <end position="180"/>
    </location>
</feature>
<keyword evidence="3" id="KW-1185">Reference proteome</keyword>
<dbReference type="KEGG" id="mzh:Mzhil_1585"/>
<sequence>MQHVHINRLGVNSIEFDNDIVSIPLKPGDEHSFEIILINYGSPTYVHLSADKSLEENITFLEEKPYVMHEEYVPVIARIPPGGRLMNSGQIYVTVGYGSRKAGFRVDIGFSVSDEIYIVDDEDEPEFTGTHQRATGMRSCSAMNLSGIYSSFVSGFSDGAFLKSVLIFSAVSVAFILLYLLYQSDLGLLSPFYQAVFLSIVFTSIISYVLIRFL</sequence>
<keyword evidence="1" id="KW-0472">Membrane</keyword>
<gene>
    <name evidence="2" type="ordered locus">Mzhil_1585</name>
</gene>
<accession>F7XPJ8</accession>
<feature type="transmembrane region" description="Helical" evidence="1">
    <location>
        <begin position="192"/>
        <end position="211"/>
    </location>
</feature>
<dbReference type="EMBL" id="CP002101">
    <property type="protein sequence ID" value="AEH61423.1"/>
    <property type="molecule type" value="Genomic_DNA"/>
</dbReference>
<dbReference type="GeneID" id="10823224"/>
<evidence type="ECO:0000256" key="1">
    <source>
        <dbReference type="SAM" id="Phobius"/>
    </source>
</evidence>
<evidence type="ECO:0000313" key="2">
    <source>
        <dbReference type="EMBL" id="AEH61423.1"/>
    </source>
</evidence>
<keyword evidence="1" id="KW-0812">Transmembrane</keyword>
<dbReference type="HOGENOM" id="CLU_098909_0_0_2"/>
<protein>
    <submittedName>
        <fullName evidence="2">Uncharacterized protein</fullName>
    </submittedName>
</protein>
<dbReference type="AlphaFoldDB" id="F7XPJ8"/>
<dbReference type="OrthoDB" id="282430at2157"/>